<proteinExistence type="inferred from homology"/>
<dbReference type="InterPro" id="IPR002347">
    <property type="entry name" value="SDR_fam"/>
</dbReference>
<evidence type="ECO:0000313" key="5">
    <source>
        <dbReference type="Proteomes" id="UP001220324"/>
    </source>
</evidence>
<dbReference type="EMBL" id="JAQIZZ010000006">
    <property type="protein sequence ID" value="KAJ5538336.1"/>
    <property type="molecule type" value="Genomic_DNA"/>
</dbReference>
<dbReference type="PANTHER" id="PTHR43976">
    <property type="entry name" value="SHORT CHAIN DEHYDROGENASE"/>
    <property type="match status" value="1"/>
</dbReference>
<dbReference type="PANTHER" id="PTHR43976:SF16">
    <property type="entry name" value="SHORT-CHAIN DEHYDROGENASE_REDUCTASE FAMILY PROTEIN"/>
    <property type="match status" value="1"/>
</dbReference>
<gene>
    <name evidence="4" type="ORF">N7494_007815</name>
</gene>
<dbReference type="InterPro" id="IPR036291">
    <property type="entry name" value="NAD(P)-bd_dom_sf"/>
</dbReference>
<dbReference type="PRINTS" id="PR00081">
    <property type="entry name" value="GDHRDH"/>
</dbReference>
<accession>A0AAD6CT77</accession>
<sequence>MTSPAHFGSQTVWLVTGCSSGLGKSLAQAIYNAGHRIIATARDIASLSYLPDSSTVLKIKLDVTSQDDISTTFTKGLDTFHEINVVINNAGYGLMGDMEAITDSNARHQLETNFWGPVQITREALRIFREVNPKGQGGTIVQVSSIGGFLTAPGHSFYHASKFALEGFTKSVAKELRPEWNINILGAPPRHPAYDLPDGAFSQLADYIKAQDTWSDPDSCAKVLFDAVVKQRKRPLPTRLLMGAETIPYLKGEIKQVLQEIDEWEGETARCSLAF</sequence>
<comment type="similarity">
    <text evidence="1 3">Belongs to the short-chain dehydrogenases/reductases (SDR) family.</text>
</comment>
<dbReference type="Proteomes" id="UP001220324">
    <property type="component" value="Unassembled WGS sequence"/>
</dbReference>
<dbReference type="PRINTS" id="PR00080">
    <property type="entry name" value="SDRFAMILY"/>
</dbReference>
<keyword evidence="5" id="KW-1185">Reference proteome</keyword>
<keyword evidence="2" id="KW-0560">Oxidoreductase</keyword>
<name>A0AAD6CT77_9EURO</name>
<reference evidence="4 5" key="1">
    <citation type="journal article" date="2023" name="IMA Fungus">
        <title>Comparative genomic study of the Penicillium genus elucidates a diverse pangenome and 15 lateral gene transfer events.</title>
        <authorList>
            <person name="Petersen C."/>
            <person name="Sorensen T."/>
            <person name="Nielsen M.R."/>
            <person name="Sondergaard T.E."/>
            <person name="Sorensen J.L."/>
            <person name="Fitzpatrick D.A."/>
            <person name="Frisvad J.C."/>
            <person name="Nielsen K.L."/>
        </authorList>
    </citation>
    <scope>NUCLEOTIDE SEQUENCE [LARGE SCALE GENOMIC DNA]</scope>
    <source>
        <strain evidence="4 5">IBT 35679</strain>
    </source>
</reference>
<protein>
    <submittedName>
        <fullName evidence="4">NAD(P)-binding protein</fullName>
    </submittedName>
</protein>
<dbReference type="InterPro" id="IPR051911">
    <property type="entry name" value="SDR_oxidoreductase"/>
</dbReference>
<evidence type="ECO:0000313" key="4">
    <source>
        <dbReference type="EMBL" id="KAJ5538336.1"/>
    </source>
</evidence>
<evidence type="ECO:0000256" key="2">
    <source>
        <dbReference type="ARBA" id="ARBA00023002"/>
    </source>
</evidence>
<dbReference type="GO" id="GO:0016491">
    <property type="term" value="F:oxidoreductase activity"/>
    <property type="evidence" value="ECO:0007669"/>
    <property type="project" value="UniProtKB-KW"/>
</dbReference>
<organism evidence="4 5">
    <name type="scientific">Penicillium frequentans</name>
    <dbReference type="NCBI Taxonomy" id="3151616"/>
    <lineage>
        <taxon>Eukaryota</taxon>
        <taxon>Fungi</taxon>
        <taxon>Dikarya</taxon>
        <taxon>Ascomycota</taxon>
        <taxon>Pezizomycotina</taxon>
        <taxon>Eurotiomycetes</taxon>
        <taxon>Eurotiomycetidae</taxon>
        <taxon>Eurotiales</taxon>
        <taxon>Aspergillaceae</taxon>
        <taxon>Penicillium</taxon>
    </lineage>
</organism>
<dbReference type="SUPFAM" id="SSF51735">
    <property type="entry name" value="NAD(P)-binding Rossmann-fold domains"/>
    <property type="match status" value="1"/>
</dbReference>
<dbReference type="AlphaFoldDB" id="A0AAD6CT77"/>
<evidence type="ECO:0000256" key="3">
    <source>
        <dbReference type="RuleBase" id="RU000363"/>
    </source>
</evidence>
<evidence type="ECO:0000256" key="1">
    <source>
        <dbReference type="ARBA" id="ARBA00006484"/>
    </source>
</evidence>
<dbReference type="Pfam" id="PF00106">
    <property type="entry name" value="adh_short"/>
    <property type="match status" value="1"/>
</dbReference>
<comment type="caution">
    <text evidence="4">The sequence shown here is derived from an EMBL/GenBank/DDBJ whole genome shotgun (WGS) entry which is preliminary data.</text>
</comment>
<dbReference type="Gene3D" id="3.40.50.720">
    <property type="entry name" value="NAD(P)-binding Rossmann-like Domain"/>
    <property type="match status" value="1"/>
</dbReference>